<dbReference type="InterPro" id="IPR005835">
    <property type="entry name" value="NTP_transferase_dom"/>
</dbReference>
<dbReference type="RefSeq" id="WP_135389995.1">
    <property type="nucleotide sequence ID" value="NZ_PGGK01000009.1"/>
</dbReference>
<feature type="compositionally biased region" description="Polar residues" evidence="7">
    <location>
        <begin position="287"/>
        <end position="300"/>
    </location>
</feature>
<evidence type="ECO:0000256" key="2">
    <source>
        <dbReference type="ARBA" id="ARBA00012415"/>
    </source>
</evidence>
<dbReference type="GO" id="GO:0003983">
    <property type="term" value="F:UTP:glucose-1-phosphate uridylyltransferase activity"/>
    <property type="evidence" value="ECO:0007669"/>
    <property type="project" value="UniProtKB-EC"/>
</dbReference>
<dbReference type="Proteomes" id="UP000297295">
    <property type="component" value="Unassembled WGS sequence"/>
</dbReference>
<accession>A0A4E0Q476</accession>
<comment type="catalytic activity">
    <reaction evidence="5 6">
        <text>alpha-D-glucose 1-phosphate + UTP + H(+) = UDP-alpha-D-glucose + diphosphate</text>
        <dbReference type="Rhea" id="RHEA:19889"/>
        <dbReference type="ChEBI" id="CHEBI:15378"/>
        <dbReference type="ChEBI" id="CHEBI:33019"/>
        <dbReference type="ChEBI" id="CHEBI:46398"/>
        <dbReference type="ChEBI" id="CHEBI:58601"/>
        <dbReference type="ChEBI" id="CHEBI:58885"/>
        <dbReference type="EC" id="2.7.7.9"/>
    </reaction>
</comment>
<dbReference type="Pfam" id="PF00483">
    <property type="entry name" value="NTP_transferase"/>
    <property type="match status" value="1"/>
</dbReference>
<evidence type="ECO:0000256" key="1">
    <source>
        <dbReference type="ARBA" id="ARBA00006890"/>
    </source>
</evidence>
<evidence type="ECO:0000256" key="6">
    <source>
        <dbReference type="RuleBase" id="RU361259"/>
    </source>
</evidence>
<dbReference type="EC" id="2.7.7.9" evidence="2 6"/>
<organism evidence="9 10">
    <name type="scientific">Methanolobus halotolerans</name>
    <dbReference type="NCBI Taxonomy" id="2052935"/>
    <lineage>
        <taxon>Archaea</taxon>
        <taxon>Methanobacteriati</taxon>
        <taxon>Methanobacteriota</taxon>
        <taxon>Stenosarchaea group</taxon>
        <taxon>Methanomicrobia</taxon>
        <taxon>Methanosarcinales</taxon>
        <taxon>Methanosarcinaceae</taxon>
        <taxon>Methanolobus</taxon>
    </lineage>
</organism>
<feature type="region of interest" description="Disordered" evidence="7">
    <location>
        <begin position="283"/>
        <end position="308"/>
    </location>
</feature>
<feature type="domain" description="Nucleotidyl transferase" evidence="8">
    <location>
        <begin position="5"/>
        <end position="264"/>
    </location>
</feature>
<dbReference type="CDD" id="cd02541">
    <property type="entry name" value="UGPase_prokaryotic"/>
    <property type="match status" value="1"/>
</dbReference>
<dbReference type="GO" id="GO:0006011">
    <property type="term" value="P:UDP-alpha-D-glucose metabolic process"/>
    <property type="evidence" value="ECO:0007669"/>
    <property type="project" value="InterPro"/>
</dbReference>
<evidence type="ECO:0000313" key="9">
    <source>
        <dbReference type="EMBL" id="TGC08457.1"/>
    </source>
</evidence>
<evidence type="ECO:0000313" key="10">
    <source>
        <dbReference type="Proteomes" id="UP000297295"/>
    </source>
</evidence>
<evidence type="ECO:0000256" key="7">
    <source>
        <dbReference type="SAM" id="MobiDB-lite"/>
    </source>
</evidence>
<evidence type="ECO:0000259" key="8">
    <source>
        <dbReference type="Pfam" id="PF00483"/>
    </source>
</evidence>
<sequence length="308" mass="34903">MEVKKAVIPVAGLGTRFLPATKSMPKEMLPIIDKPVIHYVVEEAIASGIDDIVFITGRSKRSIEDYFDDSPELENHLRKKNSENLLKIVQDISSMVDIHYIRQKEPRGLGDAIFTARKHINDEPFAVLLGDDIIVNEKPCTKQLIDNFLKYGRSTIAVEEVPREKISSYGIIKGKAMDDSLYTLEDIVEKPKPEDAPSNIGAIGRYVFTPEILDCIKETAMGVGNEVQLTDAIRLLNEEQMIYAYRFSGKRYDTGDKVEYVKAIIDFALKNKDMQEQIEEHIKSKQMHVNDNSRSGNQKNCRPESIVK</sequence>
<dbReference type="PANTHER" id="PTHR43197:SF1">
    <property type="entry name" value="UTP--GLUCOSE-1-PHOSPHATE URIDYLYLTRANSFERASE"/>
    <property type="match status" value="1"/>
</dbReference>
<gene>
    <name evidence="9" type="primary">galU</name>
    <name evidence="9" type="ORF">CUN85_09040</name>
</gene>
<dbReference type="SUPFAM" id="SSF53448">
    <property type="entry name" value="Nucleotide-diphospho-sugar transferases"/>
    <property type="match status" value="1"/>
</dbReference>
<evidence type="ECO:0000256" key="5">
    <source>
        <dbReference type="ARBA" id="ARBA00048128"/>
    </source>
</evidence>
<dbReference type="InterPro" id="IPR029044">
    <property type="entry name" value="Nucleotide-diphossugar_trans"/>
</dbReference>
<dbReference type="OrthoDB" id="15372at2157"/>
<evidence type="ECO:0000256" key="3">
    <source>
        <dbReference type="ARBA" id="ARBA00022679"/>
    </source>
</evidence>
<name>A0A4E0Q476_9EURY</name>
<dbReference type="AlphaFoldDB" id="A0A4E0Q476"/>
<keyword evidence="10" id="KW-1185">Reference proteome</keyword>
<reference evidence="9 10" key="1">
    <citation type="submission" date="2017-11" db="EMBL/GenBank/DDBJ databases">
        <title>Isolation and Characterization of Methanogenic Archaea from Saline Meromictic Lake at Siberia.</title>
        <authorList>
            <person name="Shen Y."/>
            <person name="Huang H.-H."/>
            <person name="Lai M.-C."/>
            <person name="Chen S.-C."/>
        </authorList>
    </citation>
    <scope>NUCLEOTIDE SEQUENCE [LARGE SCALE GENOMIC DNA]</scope>
    <source>
        <strain evidence="9 10">SY-01</strain>
    </source>
</reference>
<dbReference type="NCBIfam" id="TIGR01099">
    <property type="entry name" value="galU"/>
    <property type="match status" value="1"/>
</dbReference>
<dbReference type="InterPro" id="IPR005771">
    <property type="entry name" value="GalU_uridylyltTrfase_bac/arc"/>
</dbReference>
<dbReference type="EMBL" id="PGGK01000009">
    <property type="protein sequence ID" value="TGC08457.1"/>
    <property type="molecule type" value="Genomic_DNA"/>
</dbReference>
<proteinExistence type="inferred from homology"/>
<keyword evidence="4 6" id="KW-0548">Nucleotidyltransferase</keyword>
<dbReference type="PANTHER" id="PTHR43197">
    <property type="entry name" value="UTP--GLUCOSE-1-PHOSPHATE URIDYLYLTRANSFERASE"/>
    <property type="match status" value="1"/>
</dbReference>
<evidence type="ECO:0000256" key="4">
    <source>
        <dbReference type="ARBA" id="ARBA00022695"/>
    </source>
</evidence>
<comment type="similarity">
    <text evidence="1 6">Belongs to the UDPGP type 2 family.</text>
</comment>
<keyword evidence="3 6" id="KW-0808">Transferase</keyword>
<protein>
    <recommendedName>
        <fullName evidence="2 6">UTP--glucose-1-phosphate uridylyltransferase</fullName>
        <ecNumber evidence="2 6">2.7.7.9</ecNumber>
    </recommendedName>
    <alternativeName>
        <fullName evidence="6">UDP-glucose pyrophosphorylase</fullName>
    </alternativeName>
</protein>
<dbReference type="Gene3D" id="3.90.550.10">
    <property type="entry name" value="Spore Coat Polysaccharide Biosynthesis Protein SpsA, Chain A"/>
    <property type="match status" value="1"/>
</dbReference>
<comment type="caution">
    <text evidence="9">The sequence shown here is derived from an EMBL/GenBank/DDBJ whole genome shotgun (WGS) entry which is preliminary data.</text>
</comment>